<evidence type="ECO:0000256" key="1">
    <source>
        <dbReference type="ARBA" id="ARBA00006484"/>
    </source>
</evidence>
<keyword evidence="2" id="KW-0560">Oxidoreductase</keyword>
<dbReference type="PRINTS" id="PR00080">
    <property type="entry name" value="SDRFAMILY"/>
</dbReference>
<dbReference type="AlphaFoldDB" id="A0A177N9N3"/>
<comment type="similarity">
    <text evidence="1">Belongs to the short-chain dehydrogenases/reductases (SDR) family.</text>
</comment>
<dbReference type="Gene3D" id="3.40.50.720">
    <property type="entry name" value="NAD(P)-binding Rossmann-like Domain"/>
    <property type="match status" value="1"/>
</dbReference>
<comment type="caution">
    <text evidence="3">The sequence shown here is derived from an EMBL/GenBank/DDBJ whole genome shotgun (WGS) entry which is preliminary data.</text>
</comment>
<evidence type="ECO:0000256" key="2">
    <source>
        <dbReference type="ARBA" id="ARBA00023002"/>
    </source>
</evidence>
<dbReference type="RefSeq" id="WP_064040931.1">
    <property type="nucleotide sequence ID" value="NZ_LUUJ01000086.1"/>
</dbReference>
<dbReference type="NCBIfam" id="NF006598">
    <property type="entry name" value="PRK09135.1"/>
    <property type="match status" value="1"/>
</dbReference>
<dbReference type="Pfam" id="PF13561">
    <property type="entry name" value="adh_short_C2"/>
    <property type="match status" value="1"/>
</dbReference>
<organism evidence="3 4">
    <name type="scientific">Methylomonas koyamae</name>
    <dbReference type="NCBI Taxonomy" id="702114"/>
    <lineage>
        <taxon>Bacteria</taxon>
        <taxon>Pseudomonadati</taxon>
        <taxon>Pseudomonadota</taxon>
        <taxon>Gammaproteobacteria</taxon>
        <taxon>Methylococcales</taxon>
        <taxon>Methylococcaceae</taxon>
        <taxon>Methylomonas</taxon>
    </lineage>
</organism>
<gene>
    <name evidence="3" type="ORF">A1507_00670</name>
</gene>
<protein>
    <submittedName>
        <fullName evidence="3">Pteridine reductase</fullName>
    </submittedName>
</protein>
<dbReference type="SUPFAM" id="SSF51735">
    <property type="entry name" value="NAD(P)-binding Rossmann-fold domains"/>
    <property type="match status" value="1"/>
</dbReference>
<accession>A0A177N9N3</accession>
<dbReference type="EMBL" id="LUUJ01000086">
    <property type="protein sequence ID" value="OAI14756.1"/>
    <property type="molecule type" value="Genomic_DNA"/>
</dbReference>
<dbReference type="PANTHER" id="PTHR43639">
    <property type="entry name" value="OXIDOREDUCTASE, SHORT-CHAIN DEHYDROGENASE/REDUCTASE FAMILY (AFU_ORTHOLOGUE AFUA_5G02870)"/>
    <property type="match status" value="1"/>
</dbReference>
<name>A0A177N9N3_9GAMM</name>
<dbReference type="OrthoDB" id="9793499at2"/>
<dbReference type="Proteomes" id="UP000077857">
    <property type="component" value="Unassembled WGS sequence"/>
</dbReference>
<dbReference type="InterPro" id="IPR020904">
    <property type="entry name" value="Sc_DH/Rdtase_CS"/>
</dbReference>
<dbReference type="PRINTS" id="PR00081">
    <property type="entry name" value="GDHRDH"/>
</dbReference>
<evidence type="ECO:0000313" key="4">
    <source>
        <dbReference type="Proteomes" id="UP000077857"/>
    </source>
</evidence>
<dbReference type="InterPro" id="IPR002347">
    <property type="entry name" value="SDR_fam"/>
</dbReference>
<dbReference type="PROSITE" id="PS00061">
    <property type="entry name" value="ADH_SHORT"/>
    <property type="match status" value="1"/>
</dbReference>
<dbReference type="PANTHER" id="PTHR43639:SF1">
    <property type="entry name" value="SHORT-CHAIN DEHYDROGENASE_REDUCTASE FAMILY PROTEIN"/>
    <property type="match status" value="1"/>
</dbReference>
<reference evidence="3 4" key="1">
    <citation type="submission" date="2016-03" db="EMBL/GenBank/DDBJ databases">
        <authorList>
            <person name="Ploux O."/>
        </authorList>
    </citation>
    <scope>NUCLEOTIDE SEQUENCE [LARGE SCALE GENOMIC DNA]</scope>
    <source>
        <strain evidence="3 4">R-45378</strain>
    </source>
</reference>
<dbReference type="InterPro" id="IPR036291">
    <property type="entry name" value="NAD(P)-bd_dom_sf"/>
</dbReference>
<evidence type="ECO:0000313" key="3">
    <source>
        <dbReference type="EMBL" id="OAI14756.1"/>
    </source>
</evidence>
<proteinExistence type="inferred from homology"/>
<dbReference type="FunFam" id="3.40.50.720:FF:000084">
    <property type="entry name" value="Short-chain dehydrogenase reductase"/>
    <property type="match status" value="1"/>
</dbReference>
<dbReference type="GO" id="GO:0016491">
    <property type="term" value="F:oxidoreductase activity"/>
    <property type="evidence" value="ECO:0007669"/>
    <property type="project" value="UniProtKB-KW"/>
</dbReference>
<sequence length="243" mass="25978">MPKVVVVTGAARRIGAACSRMLHAAGYNVVLHYKNSEADALALCQALNAIRNDSAVPVKADLQDMNGIERLVGVAASAWAEVDALVNSASVFYARPIGQVTEQDWELTFAANLKAPFFLSQALFPLLRVRRGCIVNIADIHGEAGLPGFPVYSIAKAGLLAMTRCLAKDMAPDVRVNAVSPGAILWPEQGGSEAERVAILDKVALRRCGEADDIAKTVRFLLEDAGYITGQTINVDGGRSLYR</sequence>